<evidence type="ECO:0000256" key="4">
    <source>
        <dbReference type="ARBA" id="ARBA00022729"/>
    </source>
</evidence>
<feature type="domain" description="Laminin G" evidence="15">
    <location>
        <begin position="3289"/>
        <end position="3466"/>
    </location>
</feature>
<feature type="disulfide bond" evidence="11">
    <location>
        <begin position="2088"/>
        <end position="2097"/>
    </location>
</feature>
<evidence type="ECO:0000259" key="18">
    <source>
        <dbReference type="PROSITE" id="PS51117"/>
    </source>
</evidence>
<dbReference type="Gene3D" id="2.60.120.260">
    <property type="entry name" value="Galactose-binding domain-like"/>
    <property type="match status" value="1"/>
</dbReference>
<dbReference type="GO" id="GO:0009887">
    <property type="term" value="P:animal organ morphogenesis"/>
    <property type="evidence" value="ECO:0007669"/>
    <property type="project" value="TreeGrafter"/>
</dbReference>
<feature type="disulfide bond" evidence="11">
    <location>
        <begin position="559"/>
        <end position="576"/>
    </location>
</feature>
<evidence type="ECO:0000256" key="9">
    <source>
        <dbReference type="ARBA" id="ARBA00023292"/>
    </source>
</evidence>
<keyword evidence="8" id="KW-0325">Glycoprotein</keyword>
<dbReference type="FunFam" id="2.10.25.10:FF:000033">
    <property type="entry name" value="Laminin subunit alpha 2"/>
    <property type="match status" value="1"/>
</dbReference>
<evidence type="ECO:0000256" key="7">
    <source>
        <dbReference type="ARBA" id="ARBA00023157"/>
    </source>
</evidence>
<dbReference type="Pfam" id="PF00052">
    <property type="entry name" value="Laminin_B"/>
    <property type="match status" value="1"/>
</dbReference>
<feature type="signal peptide" evidence="14">
    <location>
        <begin position="1"/>
        <end position="24"/>
    </location>
</feature>
<feature type="domain" description="Laminin EGF-like" evidence="16">
    <location>
        <begin position="695"/>
        <end position="753"/>
    </location>
</feature>
<dbReference type="PROSITE" id="PS51117">
    <property type="entry name" value="LAMININ_NTER"/>
    <property type="match status" value="1"/>
</dbReference>
<keyword evidence="7 11" id="KW-1015">Disulfide bond</keyword>
<evidence type="ECO:0000256" key="6">
    <source>
        <dbReference type="ARBA" id="ARBA00022869"/>
    </source>
</evidence>
<dbReference type="SMART" id="SM00181">
    <property type="entry name" value="EGF"/>
    <property type="match status" value="12"/>
</dbReference>
<dbReference type="InterPro" id="IPR008211">
    <property type="entry name" value="Laminin_N"/>
</dbReference>
<feature type="domain" description="Laminin EGF-like" evidence="16">
    <location>
        <begin position="462"/>
        <end position="510"/>
    </location>
</feature>
<dbReference type="FunFam" id="2.10.25.10:FF:000106">
    <property type="entry name" value="Heparan sulfate proteoglycan 2"/>
    <property type="match status" value="1"/>
</dbReference>
<dbReference type="PROSITE" id="PS50025">
    <property type="entry name" value="LAM_G_DOMAIN"/>
    <property type="match status" value="5"/>
</dbReference>
<feature type="domain" description="Laminin EGF-like" evidence="16">
    <location>
        <begin position="417"/>
        <end position="461"/>
    </location>
</feature>
<dbReference type="SUPFAM" id="SSF49899">
    <property type="entry name" value="Concanavalin A-like lectins/glucanases"/>
    <property type="match status" value="5"/>
</dbReference>
<dbReference type="PROSITE" id="PS51115">
    <property type="entry name" value="LAMININ_IVA"/>
    <property type="match status" value="1"/>
</dbReference>
<evidence type="ECO:0000256" key="10">
    <source>
        <dbReference type="PROSITE-ProRule" id="PRU00122"/>
    </source>
</evidence>
<feature type="disulfide bond" evidence="11">
    <location>
        <begin position="624"/>
        <end position="633"/>
    </location>
</feature>
<dbReference type="Pfam" id="PF00054">
    <property type="entry name" value="Laminin_G_1"/>
    <property type="match status" value="2"/>
</dbReference>
<gene>
    <name evidence="19" type="ORF">MGAL_10B077704</name>
</gene>
<feature type="disulfide bond" evidence="11">
    <location>
        <begin position="1958"/>
        <end position="1972"/>
    </location>
</feature>
<dbReference type="FunFam" id="2.60.120.260:FF:000092">
    <property type="entry name" value="Laminin subunit alpha-3"/>
    <property type="match status" value="1"/>
</dbReference>
<feature type="disulfide bond" evidence="11">
    <location>
        <begin position="513"/>
        <end position="530"/>
    </location>
</feature>
<feature type="disulfide bond" evidence="11">
    <location>
        <begin position="511"/>
        <end position="523"/>
    </location>
</feature>
<feature type="coiled-coil region" evidence="12">
    <location>
        <begin position="2637"/>
        <end position="2675"/>
    </location>
</feature>
<evidence type="ECO:0000313" key="20">
    <source>
        <dbReference type="Proteomes" id="UP000596742"/>
    </source>
</evidence>
<feature type="disulfide bond" evidence="11">
    <location>
        <begin position="605"/>
        <end position="622"/>
    </location>
</feature>
<proteinExistence type="predicted"/>
<evidence type="ECO:0000256" key="2">
    <source>
        <dbReference type="ARBA" id="ARBA00022525"/>
    </source>
</evidence>
<sequence>MAVWEVIPLLILLLFLNKTVLVFTQEQFLTPPYFNLAQSQEIIASATCGVGVSGRELFCKLTGATGDYGNRFSPTNEVTIMEGQNCDLCEVPSSEGTIRSTKEHPAEFAIDGTERWWQSPPLSRDLKYNEVNLTINLGQEFHVAYIFIKMANSPRPGVWALERSLDFGKTFQPWQYFADTPSDCIKFFNTPADQEIAEDDSVICTTEFSKIVPLENGEIVVSLVNNRPNAKNFTFSEKLQDWTQATNVRLRLLRTKTLLGHLMAVARQDPTVTRRYFYSIKDISLGGRCVCNGHAESCDRDPNNPRLLTCKCQHNTCGEQCNTCCPGFVQKSWMPAKAGHPFVCEPCECYGHTNDCIYDAEVDRLKQSVDVYGNYVGGGVCQNCRDHTEGTNCDKCVAGFYRPAGVDKAARDACRPCVCDLKFSTGDCEEETGRCKCRPEYVGQDCDSCNIGFYGYPDCIPCDCDFYGTDGNICTVGSVGGGQCPCKQNFDGQKCDMCLLGFYNFPDCIACECDTRGSRSNVCDVTTGQCSCEANYNGKNCNECADGYYDFPSCTLCDCDQSGAHPEICDKVTGQCLCQDNFVEPRCDSCKPSFYRYPICEACNCNAVGSDSEICELGSGQCPCGLNFAGLRCEHCAAGYYRYPDCSSCNCDRYGSYRQSCDQISGQCECRDTFEGLTCSRCRENFFNFPKCEACNCNPAGAMEVPGYPLGGCGQVPVGQLCECKENVRGHICDECKPGYYGLDRNNPRGCRPCDCHVPGTASGLHVCDPGSGQCVCKVSVRGQRCDVCQDGFHSLDRENSFGCVACNCDTGGSMSHVCNKRTGQCPCKPRVQGLKCQSPTDLHYIPSLHQFIYEIEDGYTPDGSRIRYGFDETIFPDFSWRGYAILNYVQPEVIIDLQIRKPSLYRIIYRYLNPSDQSITGEVMLKPQQAEINTPQMSQVLFPPNDNPSFVTVGSGGSMHDFVLDPGNWMVSLKSSENVMLDYMVLIPQAYYEATVLSEDVTRPCTIPNDGGPCVLYNYTDIANFPTVFGENGYILDVDGNKTPTNVFTDVVITNELGLNALGQLDKNQKDLNLNLAVPNPGDYVLVLNYFTFANNSQNLDVKVKTGDEDYDGDVVIYRCQYSVLCRQVITDVNGMPMVVNIKDNADILLTGDDNVNVAIGSVTAIPYEQWSHGFIRPQIICIRINGICITSRYFIPVGSVRIDFEDPPNEDLEVDRFNFPKGLYEVDPNIGLVRLNQQQTNITIEGMIRDPGRFFFLVHFYMPGEVGIDIPVNIHVDNQDYSGMFRPRFCPTLSGCRGLITFDDDLRNKVIGGTDGKIRISFNNTSGKTIWVDYVLVIPSSSYDSKHLNLQPIDHSVEFLKECIGPGFELINNSQFCKDGVFTLTTDFNNGAISCDCNYDGSLSFDCNQFGGQCQCRQNVIGRRCELCEEGYYGFPRCIKCDCPFGTCHPVTGDCICPPNVVGARCDQCAPATYGYDSLVGCTECKCNIDGIVYGDLNCDQTTGGCNCKENIINRKCDHCKIGYHTFPACEQCNCNELGTIESVCDAMSGQCECKKNVAPPYCDRCQPGSYHLDPRNPEGCLECFCFGTTRTCQSTVMYWDDVEDMSSWDVTNVQEGALREAGTIIAVLDAVNKTIDPNQPMYWIAPAPYLGNKLRSYGGKLKFQSIYMLPREDPTISEQMTANMDVIIKGNNMTIYHTYTSVPQPSTMFNYQVEISENKFRDADTGLSITREQLYDILVDVDALHIVANHYSSPGEARLMDVKMEYATEDGAGDQAVSVEQCQCPVGYTGTSCESCEAGFYRIKSTPYLGTCVPCRCNGHADTCDSLTGVCETCRDNTFGDHCDQCLPGHYGDAATGPCQICSCPLPTASNNFATSCDVYNNQLYSCECKEGYTGTYCERCAPGYFGNPNQEGSTCQPCQCSGNIDMNDPYACDVATGECLRCLNNTVGPQCSQCRDWYYGDAMEDKNCAACQCDQCGSEYCERDNGQCTCKPNVIGQGCEQCAPNTYGFDQCGGCRDCNCEVASVSAQCDMVSGDCNCQPGVEGRYCDVCIEGYWNYAVDGCQKCNCEFDGAITCDRQSGRCQCLPGVTGSTCDRCLDRWVLIPQKGCQECDNCVHILIDDVEALDSELGGLTANLAGVSAGVSAHNRLKRINESAIALGPEVADLYSDPRDLELTPLRQELSELEIQANNGNGKASSLVITGDAVQEESSRLLESALETEGTTNELDQIRLETVQYIENVLERILQGIKLTNISNYVTVSQQIMDEIISRNFSKDAEECNAEKMAAITMTFSLRGYVVKTDNGANHTSITRAAVDRIGARLYDLQNGSRLSVLDAEDAINMAEDIRTVLMATLQSTIDDIKMHGSDTEMVLDMSRDLIEKALLALQHTKNWTKELEENSSKMDDALVKLSDRTDSLKMGVAMSEGPVNDSIAHANSLEEQARFLESMYTDSRDSSSNAINAAQSYGDIVMAIDDAYAAAILAVNASDEAFMKSNGVGETSATSKNQSMILLMEAKTSMARTEQELSGRLEDAKQETEKVKDLNAQVSNELNEIQGDLPFGNVGQRAQDAQQKATEAEQKAINARNKISTILSKLPEDKRKVETLATDTVNTNKATNDAMEQITYVSENVPQIEKLVNDLNVQKNTVQELQDRVIANITELKEKIKLARDEANRIRVGLEFLGNTTVTLRNPENINEAGSFTRLSMYIQTTQKDALLAYVGGDHIPGRPVIPDYMSVELRNGQTVFRFNLGAQEGPTEIVHPWDLSDGGWYNVIVERIGKVGTLTLRKENDLGNVDVEDVKGEAQGTFTVLELDPDTTKFYVGGVPYGVSLPPGIGYGSYQGIMEEVMWDERPMGLWNFVDGENNYVGAQERNKLTGVISNGFRFDGRGYVTVSAKAIGFRPNKEGDLILKFKTYAQNGLILYMGKNRDFVSLEMRDGHVFYQYDLGGMPAKLMSNKTYNDGQWHTIEAQRIETNGFLKVDEVDGVSGTSPGNLKELAYEDSIFIGGYNEFLTPVDKYVSSIGFDGCVKDVQFDATIWDLNKNTRALGVLPGCPAKIRRTANFASTGHVAMVTDSIGENFDVTFKMKTLTNNSLLLYAGNNAKDEVFSVSVVNGRIIVTSDAGNDLTTIESDVSSKYNDGEWHYLSLMKMGKKLMMNIDDREMVNRMSKGDDSSVTTNPVLYFGGFDGILPDALVGSTNPFVGCISDVTVNNKFLNFASIPNQNVRGAKFSDCPMVQAGAKIEEPVIRTTPTPSGLTTPAGPEEPVQCVLPNPTSLGAPSDMGEGHFFGKSPYSYFEYDQLPSGLRVKSEFEVRLKTTSGNGVVFYASDVRHTDFLSLFMKEGKVIFSFDCGTGEAVIASPQTYNDGQWHTVKFMRNLKQGAMEIDGVRIIEGDGLSKGSARSLNVKPPYYVGGMPDDKEYTKKVGRNLMGVSTAFQGCIADLTLSGKSMPTPVVENDVRRCYTADYESGSFFFNNGGYVQLDDTFSVGVDITISLEVRPRSLTGVLLSVHADNGGDFLLLQMVNGELILTADNGGGEFSTRYTPQVTNKLCDSQWHKIEATKAKNVLLMKVDGEDVPHGEGKPGSSSAETKNPLYIGGVPDFERDGMLADSNLIGCMRNLMIDDKPRYISGGVANGDVNLDACPVD</sequence>
<feature type="domain" description="Laminin G" evidence="15">
    <location>
        <begin position="3473"/>
        <end position="3648"/>
    </location>
</feature>
<feature type="domain" description="Laminin EGF-like" evidence="16">
    <location>
        <begin position="1535"/>
        <end position="1585"/>
    </location>
</feature>
<feature type="disulfide bond" evidence="11">
    <location>
        <begin position="603"/>
        <end position="615"/>
    </location>
</feature>
<evidence type="ECO:0000259" key="16">
    <source>
        <dbReference type="PROSITE" id="PS50027"/>
    </source>
</evidence>
<dbReference type="InterPro" id="IPR001791">
    <property type="entry name" value="Laminin_G"/>
</dbReference>
<feature type="disulfide bond" evidence="11">
    <location>
        <begin position="578"/>
        <end position="587"/>
    </location>
</feature>
<reference evidence="19" key="1">
    <citation type="submission" date="2018-11" db="EMBL/GenBank/DDBJ databases">
        <authorList>
            <person name="Alioto T."/>
            <person name="Alioto T."/>
        </authorList>
    </citation>
    <scope>NUCLEOTIDE SEQUENCE</scope>
</reference>
<dbReference type="SUPFAM" id="SSF57196">
    <property type="entry name" value="EGF/Laminin"/>
    <property type="match status" value="19"/>
</dbReference>
<dbReference type="Proteomes" id="UP000596742">
    <property type="component" value="Unassembled WGS sequence"/>
</dbReference>
<dbReference type="GO" id="GO:0034446">
    <property type="term" value="P:substrate adhesion-dependent cell spreading"/>
    <property type="evidence" value="ECO:0007669"/>
    <property type="project" value="UniProtKB-ARBA"/>
</dbReference>
<feature type="domain" description="Laminin G" evidence="15">
    <location>
        <begin position="2682"/>
        <end position="2882"/>
    </location>
</feature>
<feature type="disulfide bond" evidence="11">
    <location>
        <begin position="1837"/>
        <end position="1846"/>
    </location>
</feature>
<feature type="disulfide bond" evidence="11">
    <location>
        <begin position="1459"/>
        <end position="1468"/>
    </location>
</feature>
<organism evidence="19 20">
    <name type="scientific">Mytilus galloprovincialis</name>
    <name type="common">Mediterranean mussel</name>
    <dbReference type="NCBI Taxonomy" id="29158"/>
    <lineage>
        <taxon>Eukaryota</taxon>
        <taxon>Metazoa</taxon>
        <taxon>Spiralia</taxon>
        <taxon>Lophotrochozoa</taxon>
        <taxon>Mollusca</taxon>
        <taxon>Bivalvia</taxon>
        <taxon>Autobranchia</taxon>
        <taxon>Pteriomorphia</taxon>
        <taxon>Mytilida</taxon>
        <taxon>Mytiloidea</taxon>
        <taxon>Mytilidae</taxon>
        <taxon>Mytilinae</taxon>
        <taxon>Mytilus</taxon>
    </lineage>
</organism>
<feature type="domain" description="Laminin EGF-like" evidence="16">
    <location>
        <begin position="557"/>
        <end position="602"/>
    </location>
</feature>
<keyword evidence="5" id="KW-0677">Repeat</keyword>
<dbReference type="CDD" id="cd00110">
    <property type="entry name" value="LamG"/>
    <property type="match status" value="5"/>
</dbReference>
<keyword evidence="2" id="KW-0964">Secreted</keyword>
<dbReference type="InterPro" id="IPR050440">
    <property type="entry name" value="Laminin/Netrin_ECM"/>
</dbReference>
<evidence type="ECO:0000313" key="19">
    <source>
        <dbReference type="EMBL" id="VDI61039.1"/>
    </source>
</evidence>
<dbReference type="PROSITE" id="PS01248">
    <property type="entry name" value="EGF_LAM_1"/>
    <property type="match status" value="6"/>
</dbReference>
<feature type="disulfide bond" evidence="11">
    <location>
        <begin position="649"/>
        <end position="661"/>
    </location>
</feature>
<dbReference type="InterPro" id="IPR000034">
    <property type="entry name" value="Laminin_IV"/>
</dbReference>
<dbReference type="PRINTS" id="PR00011">
    <property type="entry name" value="EGFLAMININ"/>
</dbReference>
<evidence type="ECO:0000256" key="8">
    <source>
        <dbReference type="ARBA" id="ARBA00023180"/>
    </source>
</evidence>
<dbReference type="FunFam" id="2.10.25.10:FF:000082">
    <property type="entry name" value="Laminin subunit alpha 1"/>
    <property type="match status" value="2"/>
</dbReference>
<dbReference type="FunFam" id="2.10.25.10:FF:000388">
    <property type="entry name" value="Laminin subunit alpha"/>
    <property type="match status" value="1"/>
</dbReference>
<feature type="domain" description="Laminin EGF-like" evidence="16">
    <location>
        <begin position="1397"/>
        <end position="1442"/>
    </location>
</feature>
<feature type="disulfide bond" evidence="11">
    <location>
        <begin position="1535"/>
        <end position="1547"/>
    </location>
</feature>
<feature type="domain" description="Laminin EGF-like" evidence="16">
    <location>
        <begin position="649"/>
        <end position="694"/>
    </location>
</feature>
<dbReference type="Pfam" id="PF02210">
    <property type="entry name" value="Laminin_G_2"/>
    <property type="match status" value="3"/>
</dbReference>
<feature type="disulfide bond" evidence="11">
    <location>
        <begin position="532"/>
        <end position="541"/>
    </location>
</feature>
<feature type="disulfide bond" evidence="11">
    <location>
        <begin position="462"/>
        <end position="474"/>
    </location>
</feature>
<dbReference type="FunFam" id="2.10.25.10:FF:000407">
    <property type="entry name" value="Laminin subunit alpha-3"/>
    <property type="match status" value="1"/>
</dbReference>
<feature type="domain" description="Laminin EGF-like" evidence="16">
    <location>
        <begin position="754"/>
        <end position="806"/>
    </location>
</feature>
<feature type="domain" description="Laminin EGF-like" evidence="16">
    <location>
        <begin position="1443"/>
        <end position="1486"/>
    </location>
</feature>
<comment type="caution">
    <text evidence="19">The sequence shown here is derived from an EMBL/GenBank/DDBJ whole genome shotgun (WGS) entry which is preliminary data.</text>
</comment>
<protein>
    <submittedName>
        <fullName evidence="19">Laminin, alpha 3/5</fullName>
    </submittedName>
</protein>
<dbReference type="Pfam" id="PF00053">
    <property type="entry name" value="EGF_laminin"/>
    <property type="match status" value="19"/>
</dbReference>
<evidence type="ECO:0000259" key="15">
    <source>
        <dbReference type="PROSITE" id="PS50025"/>
    </source>
</evidence>
<feature type="disulfide bond" evidence="11">
    <location>
        <begin position="670"/>
        <end position="679"/>
    </location>
</feature>
<feature type="domain" description="Laminin EGF-like" evidence="16">
    <location>
        <begin position="1865"/>
        <end position="1921"/>
    </location>
</feature>
<keyword evidence="9 11" id="KW-0424">Laminin EGF-like domain</keyword>
<dbReference type="FunFam" id="2.10.25.10:FF:000209">
    <property type="entry name" value="Laminin subunit alpha 5"/>
    <property type="match status" value="2"/>
</dbReference>
<dbReference type="InterPro" id="IPR013320">
    <property type="entry name" value="ConA-like_dom_sf"/>
</dbReference>
<feature type="domain" description="Laminin EGF-like" evidence="16">
    <location>
        <begin position="1818"/>
        <end position="1864"/>
    </location>
</feature>
<dbReference type="PANTHER" id="PTHR10574">
    <property type="entry name" value="NETRIN/LAMININ-RELATED"/>
    <property type="match status" value="1"/>
</dbReference>
<evidence type="ECO:0000256" key="5">
    <source>
        <dbReference type="ARBA" id="ARBA00022737"/>
    </source>
</evidence>
<dbReference type="FunFam" id="2.10.25.10:FF:000090">
    <property type="entry name" value="laminin subunit alpha"/>
    <property type="match status" value="1"/>
</dbReference>
<feature type="disulfide bond" evidence="11">
    <location>
        <begin position="486"/>
        <end position="495"/>
    </location>
</feature>
<keyword evidence="4 14" id="KW-0732">Signal</keyword>
<feature type="disulfide bond" evidence="11">
    <location>
        <begin position="724"/>
        <end position="733"/>
    </location>
</feature>
<dbReference type="Pfam" id="PF06009">
    <property type="entry name" value="Laminin_II"/>
    <property type="match status" value="1"/>
</dbReference>
<dbReference type="SMART" id="SM00282">
    <property type="entry name" value="LamG"/>
    <property type="match status" value="5"/>
</dbReference>
<dbReference type="PANTHER" id="PTHR10574:SF406">
    <property type="entry name" value="LAMININ SUBUNIT ALPHA 5"/>
    <property type="match status" value="1"/>
</dbReference>
<feature type="disulfide bond" evidence="11">
    <location>
        <begin position="1892"/>
        <end position="1901"/>
    </location>
</feature>
<feature type="domain" description="Laminin EGF-like" evidence="16">
    <location>
        <begin position="603"/>
        <end position="648"/>
    </location>
</feature>
<feature type="domain" description="Laminin IV type A" evidence="17">
    <location>
        <begin position="1606"/>
        <end position="1784"/>
    </location>
</feature>
<feature type="domain" description="Laminin N-terminal" evidence="18">
    <location>
        <begin position="25"/>
        <end position="288"/>
    </location>
</feature>
<comment type="subcellular location">
    <subcellularLocation>
        <location evidence="1">Secreted</location>
        <location evidence="1">Extracellular space</location>
        <location evidence="1">Extracellular matrix</location>
        <location evidence="1">Basement membrane</location>
    </subcellularLocation>
</comment>
<feature type="disulfide bond" evidence="11">
    <location>
        <begin position="777"/>
        <end position="786"/>
    </location>
</feature>
<name>A0A8B6G9Q8_MYTGA</name>
<feature type="disulfide bond" evidence="11">
    <location>
        <begin position="437"/>
        <end position="446"/>
    </location>
</feature>
<dbReference type="Pfam" id="PF24973">
    <property type="entry name" value="EGF_LMN_ATRN"/>
    <property type="match status" value="1"/>
</dbReference>
<keyword evidence="12" id="KW-0175">Coiled coil</keyword>
<feature type="disulfide bond" evidence="11">
    <location>
        <begin position="1397"/>
        <end position="1409"/>
    </location>
</feature>
<feature type="disulfide bond" evidence="11">
    <location>
        <begin position="1537"/>
        <end position="1554"/>
    </location>
</feature>
<feature type="disulfide bond" evidence="11">
    <location>
        <begin position="1946"/>
        <end position="1955"/>
    </location>
</feature>
<dbReference type="InterPro" id="IPR002049">
    <property type="entry name" value="LE_dom"/>
</dbReference>
<dbReference type="SMART" id="SM00136">
    <property type="entry name" value="LamNT"/>
    <property type="match status" value="1"/>
</dbReference>
<dbReference type="PROSITE" id="PS50027">
    <property type="entry name" value="EGF_LAM_2"/>
    <property type="match status" value="17"/>
</dbReference>
<feature type="domain" description="Laminin G" evidence="15">
    <location>
        <begin position="3064"/>
        <end position="3237"/>
    </location>
</feature>
<dbReference type="FunFam" id="2.10.25.10:FF:000189">
    <property type="entry name" value="Laminin subunit alpha 2"/>
    <property type="match status" value="1"/>
</dbReference>
<evidence type="ECO:0000259" key="17">
    <source>
        <dbReference type="PROSITE" id="PS51115"/>
    </source>
</evidence>
<feature type="domain" description="Laminin EGF-like" evidence="16">
    <location>
        <begin position="1922"/>
        <end position="1974"/>
    </location>
</feature>
<evidence type="ECO:0000256" key="1">
    <source>
        <dbReference type="ARBA" id="ARBA00004302"/>
    </source>
</evidence>
<feature type="coiled-coil region" evidence="12">
    <location>
        <begin position="2527"/>
        <end position="2591"/>
    </location>
</feature>
<dbReference type="GO" id="GO:0005604">
    <property type="term" value="C:basement membrane"/>
    <property type="evidence" value="ECO:0007669"/>
    <property type="project" value="UniProtKB-SubCell"/>
</dbReference>
<feature type="disulfide bond" evidence="11">
    <location>
        <begin position="1994"/>
        <end position="2003"/>
    </location>
</feature>
<feature type="disulfide bond" evidence="10">
    <location>
        <begin position="3621"/>
        <end position="3648"/>
    </location>
</feature>
<dbReference type="FunFam" id="2.10.25.10:FF:000011">
    <property type="entry name" value="Cadherin EGF LAG seven-pass G-type receptor"/>
    <property type="match status" value="3"/>
</dbReference>
<dbReference type="Gene3D" id="2.60.120.200">
    <property type="match status" value="5"/>
</dbReference>
<feature type="domain" description="Laminin G" evidence="15">
    <location>
        <begin position="2884"/>
        <end position="3057"/>
    </location>
</feature>
<accession>A0A8B6G9Q8</accession>
<dbReference type="SMART" id="SM00281">
    <property type="entry name" value="LamB"/>
    <property type="match status" value="1"/>
</dbReference>
<dbReference type="InterPro" id="IPR010307">
    <property type="entry name" value="Laminin_dom_II"/>
</dbReference>
<feature type="disulfide bond" evidence="11">
    <location>
        <begin position="651"/>
        <end position="668"/>
    </location>
</feature>
<dbReference type="InterPro" id="IPR056863">
    <property type="entry name" value="LMN_ATRN_NET-like_EGF"/>
</dbReference>
<evidence type="ECO:0000256" key="11">
    <source>
        <dbReference type="PROSITE-ProRule" id="PRU00460"/>
    </source>
</evidence>
<keyword evidence="20" id="KW-1185">Reference proteome</keyword>
<feature type="disulfide bond" evidence="11">
    <location>
        <begin position="557"/>
        <end position="569"/>
    </location>
</feature>
<dbReference type="GO" id="GO:0031175">
    <property type="term" value="P:neuron projection development"/>
    <property type="evidence" value="ECO:0007669"/>
    <property type="project" value="UniProtKB-ARBA"/>
</dbReference>
<keyword evidence="6" id="KW-0084">Basement membrane</keyword>
<feature type="disulfide bond" evidence="11">
    <location>
        <begin position="1399"/>
        <end position="1416"/>
    </location>
</feature>
<feature type="region of interest" description="Disordered" evidence="13">
    <location>
        <begin position="3579"/>
        <end position="3598"/>
    </location>
</feature>
<dbReference type="FunFam" id="2.10.25.10:FF:000069">
    <property type="entry name" value="Laminin subunit alpha 1"/>
    <property type="match status" value="1"/>
</dbReference>
<feature type="domain" description="Laminin EGF-like" evidence="16">
    <location>
        <begin position="511"/>
        <end position="556"/>
    </location>
</feature>
<evidence type="ECO:0000256" key="3">
    <source>
        <dbReference type="ARBA" id="ARBA00022530"/>
    </source>
</evidence>
<dbReference type="OrthoDB" id="5984158at2759"/>
<feature type="disulfide bond" evidence="11">
    <location>
        <begin position="1556"/>
        <end position="1565"/>
    </location>
</feature>
<evidence type="ECO:0000256" key="14">
    <source>
        <dbReference type="SAM" id="SignalP"/>
    </source>
</evidence>
<dbReference type="CDD" id="cd00055">
    <property type="entry name" value="EGF_Lam"/>
    <property type="match status" value="21"/>
</dbReference>
<dbReference type="Pfam" id="PF00055">
    <property type="entry name" value="Laminin_N"/>
    <property type="match status" value="1"/>
</dbReference>
<dbReference type="FunFam" id="2.10.25.10:FF:000051">
    <property type="entry name" value="Laminin subunit alpha 4"/>
    <property type="match status" value="1"/>
</dbReference>
<feature type="chain" id="PRO_5032337546" evidence="14">
    <location>
        <begin position="25"/>
        <end position="3651"/>
    </location>
</feature>
<evidence type="ECO:0000256" key="13">
    <source>
        <dbReference type="SAM" id="MobiDB-lite"/>
    </source>
</evidence>
<dbReference type="GO" id="GO:0009888">
    <property type="term" value="P:tissue development"/>
    <property type="evidence" value="ECO:0007669"/>
    <property type="project" value="TreeGrafter"/>
</dbReference>
<evidence type="ECO:0000256" key="12">
    <source>
        <dbReference type="SAM" id="Coils"/>
    </source>
</evidence>
<dbReference type="EMBL" id="UYJE01008106">
    <property type="protein sequence ID" value="VDI61039.1"/>
    <property type="molecule type" value="Genomic_DNA"/>
</dbReference>
<comment type="caution">
    <text evidence="11">Lacks conserved residue(s) required for the propagation of feature annotation.</text>
</comment>
<feature type="domain" description="Laminin EGF-like" evidence="16">
    <location>
        <begin position="1975"/>
        <end position="2021"/>
    </location>
</feature>
<keyword evidence="3" id="KW-0272">Extracellular matrix</keyword>
<feature type="disulfide bond" evidence="11">
    <location>
        <begin position="2042"/>
        <end position="2051"/>
    </location>
</feature>
<dbReference type="InterPro" id="IPR000742">
    <property type="entry name" value="EGF"/>
</dbReference>
<feature type="domain" description="Laminin EGF-like" evidence="16">
    <location>
        <begin position="2069"/>
        <end position="2114"/>
    </location>
</feature>
<dbReference type="SMART" id="SM00180">
    <property type="entry name" value="EGF_Lam"/>
    <property type="match status" value="22"/>
</dbReference>
<feature type="disulfide bond" evidence="11">
    <location>
        <begin position="1418"/>
        <end position="1427"/>
    </location>
</feature>
<dbReference type="Gene3D" id="2.10.25.10">
    <property type="entry name" value="Laminin"/>
    <property type="match status" value="20"/>
</dbReference>
<feature type="domain" description="Laminin EGF-like" evidence="16">
    <location>
        <begin position="2022"/>
        <end position="2068"/>
    </location>
</feature>